<organism evidence="2 3">
    <name type="scientific">Oncorhynchus kisutch</name>
    <name type="common">Coho salmon</name>
    <name type="synonym">Salmo kisutch</name>
    <dbReference type="NCBI Taxonomy" id="8019"/>
    <lineage>
        <taxon>Eukaryota</taxon>
        <taxon>Metazoa</taxon>
        <taxon>Chordata</taxon>
        <taxon>Craniata</taxon>
        <taxon>Vertebrata</taxon>
        <taxon>Euteleostomi</taxon>
        <taxon>Actinopterygii</taxon>
        <taxon>Neopterygii</taxon>
        <taxon>Teleostei</taxon>
        <taxon>Protacanthopterygii</taxon>
        <taxon>Salmoniformes</taxon>
        <taxon>Salmonidae</taxon>
        <taxon>Salmoninae</taxon>
        <taxon>Oncorhynchus</taxon>
    </lineage>
</organism>
<dbReference type="GO" id="GO:0016706">
    <property type="term" value="F:2-oxoglutarate-dependent dioxygenase activity"/>
    <property type="evidence" value="ECO:0007669"/>
    <property type="project" value="InterPro"/>
</dbReference>
<accession>A0A8C7L684</accession>
<dbReference type="PANTHER" id="PTHR47510">
    <property type="entry name" value="REVERSE TRANSCRIPTASE DOMAIN-CONTAINING PROTEIN"/>
    <property type="match status" value="1"/>
</dbReference>
<proteinExistence type="predicted"/>
<dbReference type="AlphaFoldDB" id="A0A8C7L684"/>
<reference evidence="2" key="1">
    <citation type="submission" date="2025-08" db="UniProtKB">
        <authorList>
            <consortium name="Ensembl"/>
        </authorList>
    </citation>
    <scope>IDENTIFICATION</scope>
</reference>
<dbReference type="Ensembl" id="ENSOKIT00005117236.1">
    <property type="protein sequence ID" value="ENSOKIP00005109438.1"/>
    <property type="gene ID" value="ENSOKIG00005047893.1"/>
</dbReference>
<evidence type="ECO:0000259" key="1">
    <source>
        <dbReference type="Pfam" id="PF09004"/>
    </source>
</evidence>
<reference evidence="2" key="2">
    <citation type="submission" date="2025-09" db="UniProtKB">
        <authorList>
            <consortium name="Ensembl"/>
        </authorList>
    </citation>
    <scope>IDENTIFICATION</scope>
</reference>
<feature type="domain" description="Alkylated DNA repair protein AlkB homologue 8 N-terminal" evidence="1">
    <location>
        <begin position="277"/>
        <end position="318"/>
    </location>
</feature>
<evidence type="ECO:0000313" key="3">
    <source>
        <dbReference type="Proteomes" id="UP000694557"/>
    </source>
</evidence>
<dbReference type="Proteomes" id="UP000694557">
    <property type="component" value="Unassembled WGS sequence"/>
</dbReference>
<dbReference type="PANTHER" id="PTHR47510:SF3">
    <property type="entry name" value="ENDO_EXONUCLEASE_PHOSPHATASE DOMAIN-CONTAINING PROTEIN"/>
    <property type="match status" value="1"/>
</dbReference>
<name>A0A8C7L684_ONCKI</name>
<dbReference type="InterPro" id="IPR015095">
    <property type="entry name" value="AlkB_hom8_N"/>
</dbReference>
<dbReference type="GO" id="GO:0008168">
    <property type="term" value="F:methyltransferase activity"/>
    <property type="evidence" value="ECO:0007669"/>
    <property type="project" value="InterPro"/>
</dbReference>
<keyword evidence="3" id="KW-1185">Reference proteome</keyword>
<evidence type="ECO:0000313" key="2">
    <source>
        <dbReference type="Ensembl" id="ENSOKIP00005109438.1"/>
    </source>
</evidence>
<dbReference type="Pfam" id="PF09004">
    <property type="entry name" value="ALKBH8_N"/>
    <property type="match status" value="1"/>
</dbReference>
<dbReference type="GeneTree" id="ENSGT01020000230367"/>
<sequence length="421" mass="47809">MFRIASDNNIDEYADSVCEFIRTCVEDVVPIATIKTFPNQKPWIDGSIRVKLKARTTAFNQGKVTGNMTKYKQCSYSLRKAIKEAKRQYRDKVESQFNGSDTRGMWQGLQSITDYKKKTSPVTDQDVLLPGRLNNFFARFEDSTVPLTRPATKTCGLSFTAAEVSKTFKRVNPRKAAGPDGIPSRALRACADQLAGVFTDIFNQSLYQSAVPTCFKRASGGCQENNLTLNVNKTKEMIVDFRKQQREHPPIHIDGTVVERVASFKFLGIHITDKLNWSTHTDSIVKKAQQRLFNLRRLKQFALSPKALTNFYRCTIESILAGCITAWYGNCSAHNRKALQRVVRSAQRITGGKLPALQDTYTTRCYRKAIKFIKDNNHPSHCLFTPLSSRRRGQYRCIKAGTERLKNSFYLKAIRLLNGHH</sequence>
<protein>
    <recommendedName>
        <fullName evidence="1">Alkylated DNA repair protein AlkB homologue 8 N-terminal domain-containing protein</fullName>
    </recommendedName>
</protein>